<keyword evidence="3" id="KW-1185">Reference proteome</keyword>
<evidence type="ECO:0000313" key="4">
    <source>
        <dbReference type="RefSeq" id="XP_027205794.1"/>
    </source>
</evidence>
<evidence type="ECO:0000313" key="3">
    <source>
        <dbReference type="Proteomes" id="UP000515146"/>
    </source>
</evidence>
<feature type="compositionally biased region" description="Polar residues" evidence="2">
    <location>
        <begin position="408"/>
        <end position="424"/>
    </location>
</feature>
<dbReference type="KEGG" id="dpte:113799375"/>
<proteinExistence type="predicted"/>
<dbReference type="InParanoid" id="A0A6P6YLG7"/>
<dbReference type="AlphaFoldDB" id="A0A6P6YLG7"/>
<dbReference type="RefSeq" id="XP_027205794.1">
    <property type="nucleotide sequence ID" value="XM_027349993.1"/>
</dbReference>
<feature type="region of interest" description="Disordered" evidence="2">
    <location>
        <begin position="346"/>
        <end position="440"/>
    </location>
</feature>
<accession>A0A6P6YLG7</accession>
<feature type="compositionally biased region" description="Polar residues" evidence="2">
    <location>
        <begin position="368"/>
        <end position="384"/>
    </location>
</feature>
<reference evidence="4" key="1">
    <citation type="submission" date="2025-08" db="UniProtKB">
        <authorList>
            <consortium name="RefSeq"/>
        </authorList>
    </citation>
    <scope>IDENTIFICATION</scope>
    <source>
        <strain evidence="4">Airmid</strain>
    </source>
</reference>
<sequence>MIPYKSVYGFPDKCTKIIEYKESTENELREKYRTCQIKFLEKWQITINHYYTESLNFCCFVYEVLECENKVLSECDLDYSDRNERDTRRLFDKSCQPIIAKNSCGKSNENETNWLKIVGIAIAIAASVASCILGIRCIYNRFKNSPELKIQMEAKNAYKKDKFEELLKLELARTTYDEEVDKRDSQLIEKTTEMIIEGEKSKNSGLVKKLGLLVGIGSNKNEPPKAEKGKGIGLKKQVANLFRKNPEKQKMKKLKEKIWSRINEDSKQEEFWKDFNKYSESYYNKQSDTTTKKNKWFPWRKNKAEEVTKIEKDKIPVSVSVKHNLESKNADAQGIEETLNIQSSVSHEDKIPPTTVSEPVQEKIKPTTAETQSIKGTLSIQPSVSHEDKIPPTTVSEPVPEKIESKTSETQVIKGTTLSIQPNNSHEDKIPPTTVSEPVQEKIQSKTTEAREMKGTVKIPPSVLHQDKMQDESKESISSGKLSPEFLQNEEDVINVQKDQNLNGLLEPSKVLSDLDDEQLINLTQLPPEPLRRKEIILHKSVNGIPIFSEMAKESYKNGFKYPYFGLIAEEAALTKQWDIIQAEYRKKLEELKPLRTKKKLFGMRNKKMLTDAEKQKEIDQQCNDIEKELIKAEKEFKSQEKDLKNQIEKAKK</sequence>
<protein>
    <submittedName>
        <fullName evidence="4">Uncharacterized protein LOC113799375</fullName>
    </submittedName>
</protein>
<feature type="coiled-coil region" evidence="1">
    <location>
        <begin position="616"/>
        <end position="650"/>
    </location>
</feature>
<evidence type="ECO:0000256" key="1">
    <source>
        <dbReference type="SAM" id="Coils"/>
    </source>
</evidence>
<dbReference type="Proteomes" id="UP000515146">
    <property type="component" value="Unplaced"/>
</dbReference>
<organism evidence="3 4">
    <name type="scientific">Dermatophagoides pteronyssinus</name>
    <name type="common">European house dust mite</name>
    <dbReference type="NCBI Taxonomy" id="6956"/>
    <lineage>
        <taxon>Eukaryota</taxon>
        <taxon>Metazoa</taxon>
        <taxon>Ecdysozoa</taxon>
        <taxon>Arthropoda</taxon>
        <taxon>Chelicerata</taxon>
        <taxon>Arachnida</taxon>
        <taxon>Acari</taxon>
        <taxon>Acariformes</taxon>
        <taxon>Sarcoptiformes</taxon>
        <taxon>Astigmata</taxon>
        <taxon>Psoroptidia</taxon>
        <taxon>Analgoidea</taxon>
        <taxon>Pyroglyphidae</taxon>
        <taxon>Dermatophagoidinae</taxon>
        <taxon>Dermatophagoides</taxon>
    </lineage>
</organism>
<name>A0A6P6YLG7_DERPT</name>
<feature type="non-terminal residue" evidence="4">
    <location>
        <position position="653"/>
    </location>
</feature>
<evidence type="ECO:0000256" key="2">
    <source>
        <dbReference type="SAM" id="MobiDB-lite"/>
    </source>
</evidence>
<keyword evidence="1" id="KW-0175">Coiled coil</keyword>
<gene>
    <name evidence="4" type="primary">LOC113799375</name>
</gene>